<name>A0ABR7X5T3_9SPHI</name>
<dbReference type="InterPro" id="IPR001155">
    <property type="entry name" value="OxRdtase_FMN_N"/>
</dbReference>
<dbReference type="Gene3D" id="3.20.20.70">
    <property type="entry name" value="Aldolase class I"/>
    <property type="match status" value="1"/>
</dbReference>
<accession>A0ABR7X5T3</accession>
<dbReference type="SUPFAM" id="SSF51395">
    <property type="entry name" value="FMN-linked oxidoreductases"/>
    <property type="match status" value="1"/>
</dbReference>
<organism evidence="2 3">
    <name type="scientific">Mucilaginibacter rigui</name>
    <dbReference type="NCBI Taxonomy" id="534635"/>
    <lineage>
        <taxon>Bacteria</taxon>
        <taxon>Pseudomonadati</taxon>
        <taxon>Bacteroidota</taxon>
        <taxon>Sphingobacteriia</taxon>
        <taxon>Sphingobacteriales</taxon>
        <taxon>Sphingobacteriaceae</taxon>
        <taxon>Mucilaginibacter</taxon>
    </lineage>
</organism>
<dbReference type="PANTHER" id="PTHR22893:SF91">
    <property type="entry name" value="NADPH DEHYDROGENASE 2-RELATED"/>
    <property type="match status" value="1"/>
</dbReference>
<dbReference type="InterPro" id="IPR013785">
    <property type="entry name" value="Aldolase_TIM"/>
</dbReference>
<comment type="caution">
    <text evidence="2">The sequence shown here is derived from an EMBL/GenBank/DDBJ whole genome shotgun (WGS) entry which is preliminary data.</text>
</comment>
<reference evidence="2 3" key="1">
    <citation type="submission" date="2020-09" db="EMBL/GenBank/DDBJ databases">
        <title>Novel species of Mucilaginibacter isolated from a glacier on the Tibetan Plateau.</title>
        <authorList>
            <person name="Liu Q."/>
            <person name="Xin Y.-H."/>
        </authorList>
    </citation>
    <scope>NUCLEOTIDE SEQUENCE [LARGE SCALE GENOMIC DNA]</scope>
    <source>
        <strain evidence="2 3">CGMCC 1.13878</strain>
    </source>
</reference>
<dbReference type="EMBL" id="JACWMW010000002">
    <property type="protein sequence ID" value="MBD1385929.1"/>
    <property type="molecule type" value="Genomic_DNA"/>
</dbReference>
<keyword evidence="3" id="KW-1185">Reference proteome</keyword>
<dbReference type="CDD" id="cd02933">
    <property type="entry name" value="OYE_like_FMN"/>
    <property type="match status" value="1"/>
</dbReference>
<gene>
    <name evidence="2" type="ORF">IDJ75_11610</name>
</gene>
<dbReference type="InterPro" id="IPR045247">
    <property type="entry name" value="Oye-like"/>
</dbReference>
<feature type="domain" description="NADH:flavin oxidoreductase/NADH oxidase N-terminal" evidence="1">
    <location>
        <begin position="15"/>
        <end position="350"/>
    </location>
</feature>
<dbReference type="PANTHER" id="PTHR22893">
    <property type="entry name" value="NADH OXIDOREDUCTASE-RELATED"/>
    <property type="match status" value="1"/>
</dbReference>
<evidence type="ECO:0000313" key="2">
    <source>
        <dbReference type="EMBL" id="MBD1385929.1"/>
    </source>
</evidence>
<evidence type="ECO:0000259" key="1">
    <source>
        <dbReference type="Pfam" id="PF00724"/>
    </source>
</evidence>
<dbReference type="Proteomes" id="UP000618754">
    <property type="component" value="Unassembled WGS sequence"/>
</dbReference>
<proteinExistence type="predicted"/>
<evidence type="ECO:0000313" key="3">
    <source>
        <dbReference type="Proteomes" id="UP000618754"/>
    </source>
</evidence>
<dbReference type="Pfam" id="PF00724">
    <property type="entry name" value="Oxidored_FMN"/>
    <property type="match status" value="1"/>
</dbReference>
<sequence length="379" mass="41853">MKTQETAELGSEQSKLFTSLQLGPYKLSHRIVMAPLTRMRTEVDFIPNDLMVEHYSQRATEGGYIVSEGTVISETGHGYYGAPGIYTDEQLEGWKRVTEAVHAKGGIIFMQLFHVGRQSHSTLQPDGALPIGASVIEHEDFVFTPEGWVPATLNRAMETSEVKEMVKTYRIAAERAKLAGFDGVELHGANGYLVDQFLQDGSNQRTDEYGGSIENRVRFMMEIVSEMVDVWGSDKVGVRVGPSGTFGNMSDSNPLALFGHVAEQLNKFNLAYLHIIEPRIKGNAEVAEGLQPVASMHLRKIFNGLLIAAGGFDKAGAEAILEAGDADLVAFGRHFIANPDLPFRYRNDLPINDYDRDTFYGGNAKGYNDYPFYEEAVVA</sequence>
<dbReference type="RefSeq" id="WP_191175777.1">
    <property type="nucleotide sequence ID" value="NZ_JACWMW010000002.1"/>
</dbReference>
<protein>
    <submittedName>
        <fullName evidence="2">Alkene reductase</fullName>
    </submittedName>
</protein>